<keyword evidence="2" id="KW-1185">Reference proteome</keyword>
<evidence type="ECO:0000313" key="1">
    <source>
        <dbReference type="EMBL" id="CAB3990853.1"/>
    </source>
</evidence>
<sequence>MRITLLRSATLLFFHLFLTKFYRHANADVYLQIPRSSSNRLLQNGMNRENDDRVLEFQNNADEDHNALDKDINPTSNPAKGGKLPHLFEGDIVLTPDDIKELKELEEGGDNGQASPDITKRNARRNRKKLWVTKIIPYELPESLK</sequence>
<comment type="caution">
    <text evidence="1">The sequence shown here is derived from an EMBL/GenBank/DDBJ whole genome shotgun (WGS) entry which is preliminary data.</text>
</comment>
<evidence type="ECO:0000313" key="2">
    <source>
        <dbReference type="Proteomes" id="UP001152795"/>
    </source>
</evidence>
<proteinExistence type="predicted"/>
<dbReference type="AlphaFoldDB" id="A0A6S7GHQ2"/>
<gene>
    <name evidence="1" type="ORF">PACLA_8A067607</name>
</gene>
<dbReference type="EMBL" id="CACRXK020001737">
    <property type="protein sequence ID" value="CAB3990853.1"/>
    <property type="molecule type" value="Genomic_DNA"/>
</dbReference>
<feature type="non-terminal residue" evidence="1">
    <location>
        <position position="145"/>
    </location>
</feature>
<organism evidence="1 2">
    <name type="scientific">Paramuricea clavata</name>
    <name type="common">Red gorgonian</name>
    <name type="synonym">Violescent sea-whip</name>
    <dbReference type="NCBI Taxonomy" id="317549"/>
    <lineage>
        <taxon>Eukaryota</taxon>
        <taxon>Metazoa</taxon>
        <taxon>Cnidaria</taxon>
        <taxon>Anthozoa</taxon>
        <taxon>Octocorallia</taxon>
        <taxon>Malacalcyonacea</taxon>
        <taxon>Plexauridae</taxon>
        <taxon>Paramuricea</taxon>
    </lineage>
</organism>
<dbReference type="OrthoDB" id="10582296at2759"/>
<protein>
    <submittedName>
        <fullName evidence="1">Uncharacterized protein</fullName>
    </submittedName>
</protein>
<name>A0A6S7GHQ2_PARCT</name>
<reference evidence="1" key="1">
    <citation type="submission" date="2020-04" db="EMBL/GenBank/DDBJ databases">
        <authorList>
            <person name="Alioto T."/>
            <person name="Alioto T."/>
            <person name="Gomez Garrido J."/>
        </authorList>
    </citation>
    <scope>NUCLEOTIDE SEQUENCE</scope>
    <source>
        <strain evidence="1">A484AB</strain>
    </source>
</reference>
<accession>A0A6S7GHQ2</accession>
<dbReference type="Proteomes" id="UP001152795">
    <property type="component" value="Unassembled WGS sequence"/>
</dbReference>